<feature type="transmembrane region" description="Helical" evidence="1">
    <location>
        <begin position="237"/>
        <end position="260"/>
    </location>
</feature>
<evidence type="ECO:0000313" key="3">
    <source>
        <dbReference type="Proteomes" id="UP000187172"/>
    </source>
</evidence>
<comment type="caution">
    <text evidence="2">The sequence shown here is derived from an EMBL/GenBank/DDBJ whole genome shotgun (WGS) entry which is preliminary data.</text>
</comment>
<gene>
    <name evidence="2" type="ORF">BK138_20250</name>
</gene>
<dbReference type="Proteomes" id="UP000187172">
    <property type="component" value="Unassembled WGS sequence"/>
</dbReference>
<sequence length="305" mass="34710">MKMRWTSVVWSVVYLLLLLSLLSPFSIVTVFFLILPAAILFTTLNVKSFILHVLPVWLIAYLVHPVYLLLAVYFMIPALIMGRAYKRRVPAIRTLMLGAGTILAELLLLLLVGTAFFHFDLSSYVHDIVKMTMSPLRDVGGSNPLISDMAWSPEEMQMVSDATVQMIPFAMIVSSFMMAVITHALARPIMDSMGFSVPRLKPAREWMLPRSLIWYYLIGVIIEIFASGSKNSFLDMIAANLLPLLHICFMIQAFGFFFFLGHKRKWHPVIPLLFAIPILLFPPMRIIGILDLAFPLRQFMTKSKR</sequence>
<feature type="transmembrane region" description="Helical" evidence="1">
    <location>
        <begin position="207"/>
        <end position="225"/>
    </location>
</feature>
<dbReference type="EMBL" id="MRTP01000005">
    <property type="protein sequence ID" value="OMF53226.1"/>
    <property type="molecule type" value="Genomic_DNA"/>
</dbReference>
<dbReference type="PANTHER" id="PTHR41324:SF1">
    <property type="entry name" value="DUF2232 DOMAIN-CONTAINING PROTEIN"/>
    <property type="match status" value="1"/>
</dbReference>
<name>A0A1R1EN30_9BACL</name>
<keyword evidence="1" id="KW-0812">Transmembrane</keyword>
<keyword evidence="1" id="KW-0472">Membrane</keyword>
<evidence type="ECO:0000256" key="1">
    <source>
        <dbReference type="SAM" id="Phobius"/>
    </source>
</evidence>
<evidence type="ECO:0000313" key="2">
    <source>
        <dbReference type="EMBL" id="OMF53226.1"/>
    </source>
</evidence>
<dbReference type="InterPro" id="IPR018710">
    <property type="entry name" value="DUF2232"/>
</dbReference>
<keyword evidence="1" id="KW-1133">Transmembrane helix</keyword>
<evidence type="ECO:0008006" key="4">
    <source>
        <dbReference type="Google" id="ProtNLM"/>
    </source>
</evidence>
<organism evidence="2 3">
    <name type="scientific">Paenibacillus rhizosphaerae</name>
    <dbReference type="NCBI Taxonomy" id="297318"/>
    <lineage>
        <taxon>Bacteria</taxon>
        <taxon>Bacillati</taxon>
        <taxon>Bacillota</taxon>
        <taxon>Bacilli</taxon>
        <taxon>Bacillales</taxon>
        <taxon>Paenibacillaceae</taxon>
        <taxon>Paenibacillus</taxon>
    </lineage>
</organism>
<dbReference type="PANTHER" id="PTHR41324">
    <property type="entry name" value="MEMBRANE PROTEIN-RELATED"/>
    <property type="match status" value="1"/>
</dbReference>
<feature type="transmembrane region" description="Helical" evidence="1">
    <location>
        <begin position="94"/>
        <end position="117"/>
    </location>
</feature>
<protein>
    <recommendedName>
        <fullName evidence="4">DUF2232 domain-containing protein</fullName>
    </recommendedName>
</protein>
<feature type="transmembrane region" description="Helical" evidence="1">
    <location>
        <begin position="12"/>
        <end position="39"/>
    </location>
</feature>
<feature type="transmembrane region" description="Helical" evidence="1">
    <location>
        <begin position="59"/>
        <end position="82"/>
    </location>
</feature>
<keyword evidence="3" id="KW-1185">Reference proteome</keyword>
<proteinExistence type="predicted"/>
<reference evidence="2 3" key="1">
    <citation type="submission" date="2016-11" db="EMBL/GenBank/DDBJ databases">
        <title>Paenibacillus species isolates.</title>
        <authorList>
            <person name="Beno S.M."/>
        </authorList>
    </citation>
    <scope>NUCLEOTIDE SEQUENCE [LARGE SCALE GENOMIC DNA]</scope>
    <source>
        <strain evidence="2 3">FSL R5-0378</strain>
    </source>
</reference>
<accession>A0A1R1EN30</accession>
<feature type="transmembrane region" description="Helical" evidence="1">
    <location>
        <begin position="166"/>
        <end position="186"/>
    </location>
</feature>
<feature type="transmembrane region" description="Helical" evidence="1">
    <location>
        <begin position="272"/>
        <end position="294"/>
    </location>
</feature>
<dbReference type="AlphaFoldDB" id="A0A1R1EN30"/>
<dbReference type="Pfam" id="PF09991">
    <property type="entry name" value="DUF2232"/>
    <property type="match status" value="1"/>
</dbReference>
<dbReference type="STRING" id="297318.BK138_20250"/>